<evidence type="ECO:0000313" key="5">
    <source>
        <dbReference type="EMBL" id="OCB89236.1"/>
    </source>
</evidence>
<proteinExistence type="predicted"/>
<dbReference type="PROSITE" id="PS00098">
    <property type="entry name" value="THIOLASE_1"/>
    <property type="match status" value="1"/>
</dbReference>
<keyword evidence="3" id="KW-1133">Transmembrane helix</keyword>
<protein>
    <submittedName>
        <fullName evidence="5">Thiolase-like protein</fullName>
    </submittedName>
</protein>
<dbReference type="InterPro" id="IPR047313">
    <property type="entry name" value="SMN_C"/>
</dbReference>
<accession>A0A9Q5NA08</accession>
<feature type="compositionally biased region" description="Polar residues" evidence="2">
    <location>
        <begin position="1376"/>
        <end position="1387"/>
    </location>
</feature>
<keyword evidence="1" id="KW-0808">Transferase</keyword>
<feature type="region of interest" description="Disordered" evidence="2">
    <location>
        <begin position="415"/>
        <end position="441"/>
    </location>
</feature>
<dbReference type="CDD" id="cd22851">
    <property type="entry name" value="SMN_N"/>
    <property type="match status" value="1"/>
</dbReference>
<evidence type="ECO:0000313" key="6">
    <source>
        <dbReference type="Proteomes" id="UP000757232"/>
    </source>
</evidence>
<gene>
    <name evidence="5" type="ORF">A7U60_g3603</name>
</gene>
<dbReference type="Proteomes" id="UP000757232">
    <property type="component" value="Unassembled WGS sequence"/>
</dbReference>
<name>A0A9Q5NA08_SANBA</name>
<feature type="transmembrane region" description="Helical" evidence="3">
    <location>
        <begin position="1296"/>
        <end position="1320"/>
    </location>
</feature>
<feature type="compositionally biased region" description="Polar residues" evidence="2">
    <location>
        <begin position="1551"/>
        <end position="1560"/>
    </location>
</feature>
<dbReference type="GO" id="GO:0016747">
    <property type="term" value="F:acyltransferase activity, transferring groups other than amino-acyl groups"/>
    <property type="evidence" value="ECO:0007669"/>
    <property type="project" value="InterPro"/>
</dbReference>
<feature type="compositionally biased region" description="Acidic residues" evidence="2">
    <location>
        <begin position="594"/>
        <end position="624"/>
    </location>
</feature>
<dbReference type="Pfam" id="PF00026">
    <property type="entry name" value="Asp"/>
    <property type="match status" value="1"/>
</dbReference>
<keyword evidence="3" id="KW-0812">Transmembrane</keyword>
<keyword evidence="6" id="KW-1185">Reference proteome</keyword>
<dbReference type="Pfam" id="PF00108">
    <property type="entry name" value="Thiolase_N"/>
    <property type="match status" value="1"/>
</dbReference>
<evidence type="ECO:0000256" key="1">
    <source>
        <dbReference type="ARBA" id="ARBA00022679"/>
    </source>
</evidence>
<evidence type="ECO:0000256" key="3">
    <source>
        <dbReference type="SAM" id="Phobius"/>
    </source>
</evidence>
<dbReference type="PROSITE" id="PS51767">
    <property type="entry name" value="PEPTIDASE_A1"/>
    <property type="match status" value="1"/>
</dbReference>
<dbReference type="OrthoDB" id="542135at2759"/>
<dbReference type="InterPro" id="IPR020615">
    <property type="entry name" value="Thiolase_acyl_enz_int_AS"/>
</dbReference>
<feature type="region of interest" description="Disordered" evidence="2">
    <location>
        <begin position="1497"/>
        <end position="1606"/>
    </location>
</feature>
<dbReference type="InterPro" id="IPR021109">
    <property type="entry name" value="Peptidase_aspartic_dom_sf"/>
</dbReference>
<dbReference type="InterPro" id="IPR016039">
    <property type="entry name" value="Thiolase-like"/>
</dbReference>
<feature type="compositionally biased region" description="Polar residues" evidence="2">
    <location>
        <begin position="517"/>
        <end position="531"/>
    </location>
</feature>
<feature type="domain" description="Peptidase A1" evidence="4">
    <location>
        <begin position="925"/>
        <end position="1285"/>
    </location>
</feature>
<dbReference type="InterPro" id="IPR055140">
    <property type="entry name" value="Thiolase_C_2"/>
</dbReference>
<dbReference type="InterPro" id="IPR033121">
    <property type="entry name" value="PEPTIDASE_A1"/>
</dbReference>
<dbReference type="PANTHER" id="PTHR42870:SF1">
    <property type="entry name" value="NON-SPECIFIC LIPID-TRANSFER PROTEIN-LIKE 2"/>
    <property type="match status" value="1"/>
</dbReference>
<dbReference type="EMBL" id="LNZH02000161">
    <property type="protein sequence ID" value="OCB89236.1"/>
    <property type="molecule type" value="Genomic_DNA"/>
</dbReference>
<feature type="region of interest" description="Disordered" evidence="2">
    <location>
        <begin position="593"/>
        <end position="627"/>
    </location>
</feature>
<evidence type="ECO:0000256" key="2">
    <source>
        <dbReference type="SAM" id="MobiDB-lite"/>
    </source>
</evidence>
<feature type="compositionally biased region" description="Basic residues" evidence="2">
    <location>
        <begin position="537"/>
        <end position="546"/>
    </location>
</feature>
<feature type="region of interest" description="Disordered" evidence="2">
    <location>
        <begin position="1369"/>
        <end position="1426"/>
    </location>
</feature>
<dbReference type="CDD" id="cd05471">
    <property type="entry name" value="pepsin_like"/>
    <property type="match status" value="1"/>
</dbReference>
<reference evidence="5" key="1">
    <citation type="submission" date="2016-06" db="EMBL/GenBank/DDBJ databases">
        <title>Draft Genome sequence of the fungus Inonotus baumii.</title>
        <authorList>
            <person name="Zhu H."/>
            <person name="Lin W."/>
        </authorList>
    </citation>
    <scope>NUCLEOTIDE SEQUENCE</scope>
    <source>
        <strain evidence="5">821</strain>
    </source>
</reference>
<keyword evidence="3" id="KW-0472">Membrane</keyword>
<feature type="region of interest" description="Disordered" evidence="2">
    <location>
        <begin position="456"/>
        <end position="556"/>
    </location>
</feature>
<dbReference type="Gene3D" id="3.40.47.10">
    <property type="match status" value="2"/>
</dbReference>
<feature type="compositionally biased region" description="Polar residues" evidence="2">
    <location>
        <begin position="1593"/>
        <end position="1606"/>
    </location>
</feature>
<dbReference type="InterPro" id="IPR020616">
    <property type="entry name" value="Thiolase_N"/>
</dbReference>
<organism evidence="5 6">
    <name type="scientific">Sanghuangporus baumii</name>
    <name type="common">Phellinus baumii</name>
    <dbReference type="NCBI Taxonomy" id="108892"/>
    <lineage>
        <taxon>Eukaryota</taxon>
        <taxon>Fungi</taxon>
        <taxon>Dikarya</taxon>
        <taxon>Basidiomycota</taxon>
        <taxon>Agaricomycotina</taxon>
        <taxon>Agaricomycetes</taxon>
        <taxon>Hymenochaetales</taxon>
        <taxon>Hymenochaetaceae</taxon>
        <taxon>Sanghuangporus</taxon>
    </lineage>
</organism>
<dbReference type="CDD" id="cd22852">
    <property type="entry name" value="SMN_C"/>
    <property type="match status" value="1"/>
</dbReference>
<comment type="caution">
    <text evidence="5">The sequence shown here is derived from an EMBL/GenBank/DDBJ whole genome shotgun (WGS) entry which is preliminary data.</text>
</comment>
<feature type="region of interest" description="Disordered" evidence="2">
    <location>
        <begin position="1330"/>
        <end position="1357"/>
    </location>
</feature>
<dbReference type="SUPFAM" id="SSF53901">
    <property type="entry name" value="Thiolase-like"/>
    <property type="match status" value="1"/>
</dbReference>
<sequence length="1606" mass="171232">MSSQKSKPARVFIVGIGCTAFIKPRGLRTTEDMGLEAATKALLDAGITYDAVEAAFVGYCYGDSTSGQRALYNLGLTGIPITNVNNNCSTGSTALYQAASLVRGSQADCALALGFERMAPGSLKSNWTDRIPPMAPFNMIVEMTEESLGENHGPNAPRMFSNGAAEYFKKYAGCCILASEAFVHAYGLENQAIEIIGQQLSTDFPSTFDSKSAMELVGYSMTKDAADKAFAQAGFKEGEGRDQVGVIELHDCFAANELITYPALGLCAPDEAHKLVDRGDNTYGGKYVVNPSGGLEAKGHPLGATGLGMHFYITAQLRNWAGPMQAPGLFDIPDKRGKLGLVHNIGLGGAVVVSLLRRPEFYKEGGADGRDRLGYNHAHECRPITIADINKVKAKKHSDWFLSLAKFTCSFRPEHKTSGEPADVTREEDEHVQSTGSKKCDDRSCMARQIISYDDLTPSDASLQSVPTNPPSSRLAESDHPGVADSPKKRRRYEDDDGDNVSEGTEKRMSSGVGDNGPTSITGGNLSSFQTLPPRPQIKKRARNKGRSAAGSNANAAIVAVPPTVARHWDDPGTQVDGISYDERIDEVNGAANDLDEGNCEIDENGGDTLDTEDADGDEDEENESRELTHEEVWDDSALIAAWNAANEEYEAIHGKNKRWKRDRVHKSPLWYNIPPEKPLAPSKERKGNVKQNANNVSFAAEGRPLETQDAELNSSVPLNFETYVPTHDPSLAFPNPPHPAPVPEPKQAHLKEITSYYSSLLSDSSFHGSGGDPTAVNFASCEASGVSVDEAFSRALGAMYWCGYWTAVYHVQRGHEQASTISVAANNLAEELNEAQEEEAADLLWSNLGRFLGQTGRKLVFRPSRNMNSSSQCGARVMTFRIFMLAILLASLGFQGAAANVLFKRDAPLATVNIPLTVNRDRRYIVGVNMSTSPVQQSFKFAVSANTGYNAVAGVSCDGCDGVPTYNVSASGTERAFPGSANITVGSASISGPFIKENCSLHIVNGSAWLYPNQTIIVANSSSSIFSNVTSGLLGLGTNANGQSGDFYDTIFGGWLVRNPSRNNFSFGMDLKPPKFTSDNDAGNGGVLHWVVPDSSAHQENVAWSTASVSSTPVNAANDSDNVSTTTANSGSDFVLPESDWLIEMDGWSASISGAAVSNATSTQALIEPFFPDILFPVSQANLFYAGVPSAVQLNSLASGAQAWSIPCDSDLSVAFTFAEQAFPLGQAQLVEQQDDGTCIGTIKAWPDSSVSAFLLGSNFISEFYLIYVIGRPGSDVPSSIGMAPRATKDTGTNVGAIVGGTVGGVVGVAILVAGAYFLGRWRQSRSKQVTNVTTLRPEEREKFMASRQEEGSDEGGAQYAIDSLARYGPHKHSPTTPLTGNSTQPLLPEAQDPQTPAFIMPSASHSPSDFLAISPGTSSRMSTGADMNAARSVGSRISYNPQALGANMMTASRVASPYGTVNPYVLPSTSAAQNAPHNQKVFSTAQEVRNPQISQTLGNNINPNSPQDIDPLSPSTTSNPAGTLSIPPQPQPFILSPVPQSAVARSNVLKGSSITGNNARPSRADADSPAPPYTAQATYPGSPTLVEESASDSSPQQQQRQENV</sequence>
<evidence type="ECO:0000259" key="4">
    <source>
        <dbReference type="PROSITE" id="PS51767"/>
    </source>
</evidence>
<dbReference type="PANTHER" id="PTHR42870">
    <property type="entry name" value="ACETYL-COA C-ACETYLTRANSFERASE"/>
    <property type="match status" value="1"/>
</dbReference>
<feature type="compositionally biased region" description="Basic and acidic residues" evidence="2">
    <location>
        <begin position="1338"/>
        <end position="1352"/>
    </location>
</feature>
<dbReference type="Pfam" id="PF22691">
    <property type="entry name" value="Thiolase_C_1"/>
    <property type="match status" value="1"/>
</dbReference>
<dbReference type="CDD" id="cd00829">
    <property type="entry name" value="SCP-x_thiolase"/>
    <property type="match status" value="1"/>
</dbReference>
<dbReference type="SUPFAM" id="SSF50630">
    <property type="entry name" value="Acid proteases"/>
    <property type="match status" value="1"/>
</dbReference>
<feature type="compositionally biased region" description="Polar residues" evidence="2">
    <location>
        <begin position="1497"/>
        <end position="1524"/>
    </location>
</feature>
<dbReference type="Gene3D" id="2.40.70.10">
    <property type="entry name" value="Acid Proteases"/>
    <property type="match status" value="2"/>
</dbReference>
<dbReference type="InterPro" id="IPR034164">
    <property type="entry name" value="Pepsin-like_dom"/>
</dbReference>